<dbReference type="AlphaFoldDB" id="A0A7D8UZG5"/>
<reference evidence="1 2" key="1">
    <citation type="journal article" date="2019" name="PLoS Genet.">
        <title>Convergent evolution of linked mating-type loci in basidiomycete fungi.</title>
        <authorList>
            <person name="Sun S."/>
            <person name="Coelho M.A."/>
            <person name="Heitman J."/>
            <person name="Nowrousian M."/>
        </authorList>
    </citation>
    <scope>NUCLEOTIDE SEQUENCE [LARGE SCALE GENOMIC DNA]</scope>
    <source>
        <strain evidence="1 2">CBS 4282</strain>
    </source>
</reference>
<gene>
    <name evidence="1" type="ORF">VHUM_02216</name>
</gene>
<evidence type="ECO:0000313" key="2">
    <source>
        <dbReference type="Proteomes" id="UP000473826"/>
    </source>
</evidence>
<evidence type="ECO:0000313" key="1">
    <source>
        <dbReference type="EMBL" id="TXT10711.1"/>
    </source>
</evidence>
<organism evidence="1 2">
    <name type="scientific">Vanrija humicola</name>
    <name type="common">Yeast</name>
    <name type="synonym">Cryptococcus humicola</name>
    <dbReference type="NCBI Taxonomy" id="5417"/>
    <lineage>
        <taxon>Eukaryota</taxon>
        <taxon>Fungi</taxon>
        <taxon>Dikarya</taxon>
        <taxon>Basidiomycota</taxon>
        <taxon>Agaricomycotina</taxon>
        <taxon>Tremellomycetes</taxon>
        <taxon>Trichosporonales</taxon>
        <taxon>Trichosporonaceae</taxon>
        <taxon>Vanrija</taxon>
    </lineage>
</organism>
<proteinExistence type="predicted"/>
<name>A0A7D8UZG5_VANHU</name>
<dbReference type="EMBL" id="QKWK01000005">
    <property type="protein sequence ID" value="TXT10711.1"/>
    <property type="molecule type" value="Genomic_DNA"/>
</dbReference>
<dbReference type="Proteomes" id="UP000473826">
    <property type="component" value="Unassembled WGS sequence"/>
</dbReference>
<keyword evidence="2" id="KW-1185">Reference proteome</keyword>
<comment type="caution">
    <text evidence="1">The sequence shown here is derived from an EMBL/GenBank/DDBJ whole genome shotgun (WGS) entry which is preliminary data.</text>
</comment>
<accession>A0A7D8UZG5</accession>
<sequence>MPRTAGLTTRRRAVAPLGTGLVRGIARWRMARASMITRGRWQEVGWQEADCNAPPPLAMLRLDSFSPLLPRCSSTIITSRLVHSSTDRQAGSSYARYTRDT</sequence>
<protein>
    <submittedName>
        <fullName evidence="1">Uncharacterized protein</fullName>
    </submittedName>
</protein>